<dbReference type="AlphaFoldDB" id="A0AAE0I0K8"/>
<evidence type="ECO:0000313" key="4">
    <source>
        <dbReference type="EMBL" id="KAK3316312.1"/>
    </source>
</evidence>
<keyword evidence="1" id="KW-0175">Coiled coil</keyword>
<comment type="caution">
    <text evidence="4">The sequence shown here is derived from an EMBL/GenBank/DDBJ whole genome shotgun (WGS) entry which is preliminary data.</text>
</comment>
<protein>
    <recommendedName>
        <fullName evidence="3">BHLH domain-containing protein</fullName>
    </recommendedName>
</protein>
<dbReference type="Proteomes" id="UP001283341">
    <property type="component" value="Unassembled WGS sequence"/>
</dbReference>
<keyword evidence="5" id="KW-1185">Reference proteome</keyword>
<dbReference type="GO" id="GO:0046983">
    <property type="term" value="F:protein dimerization activity"/>
    <property type="evidence" value="ECO:0007669"/>
    <property type="project" value="InterPro"/>
</dbReference>
<dbReference type="Gene3D" id="4.10.280.10">
    <property type="entry name" value="Helix-loop-helix DNA-binding domain"/>
    <property type="match status" value="1"/>
</dbReference>
<dbReference type="GO" id="GO:0032933">
    <property type="term" value="P:SREBP signaling pathway"/>
    <property type="evidence" value="ECO:0007669"/>
    <property type="project" value="InterPro"/>
</dbReference>
<dbReference type="InterPro" id="IPR036638">
    <property type="entry name" value="HLH_DNA-bd_sf"/>
</dbReference>
<evidence type="ECO:0000313" key="5">
    <source>
        <dbReference type="Proteomes" id="UP001283341"/>
    </source>
</evidence>
<dbReference type="InterPro" id="IPR011598">
    <property type="entry name" value="bHLH_dom"/>
</dbReference>
<name>A0AAE0I0K8_9PEZI</name>
<dbReference type="GO" id="GO:0045944">
    <property type="term" value="P:positive regulation of transcription by RNA polymerase II"/>
    <property type="evidence" value="ECO:0007669"/>
    <property type="project" value="InterPro"/>
</dbReference>
<feature type="region of interest" description="Disordered" evidence="2">
    <location>
        <begin position="1"/>
        <end position="104"/>
    </location>
</feature>
<feature type="region of interest" description="Disordered" evidence="2">
    <location>
        <begin position="193"/>
        <end position="258"/>
    </location>
</feature>
<gene>
    <name evidence="4" type="ORF">B0H66DRAFT_290894</name>
</gene>
<dbReference type="CDD" id="cd11399">
    <property type="entry name" value="bHLHzip_scHMS1_like"/>
    <property type="match status" value="1"/>
</dbReference>
<dbReference type="InterPro" id="IPR052099">
    <property type="entry name" value="Regulatory_TF_Diverse"/>
</dbReference>
<dbReference type="PANTHER" id="PTHR47336">
    <property type="entry name" value="TRANSCRIPTION FACTOR HMS1-RELATED"/>
    <property type="match status" value="1"/>
</dbReference>
<dbReference type="SMART" id="SM00353">
    <property type="entry name" value="HLH"/>
    <property type="match status" value="1"/>
</dbReference>
<dbReference type="PANTHER" id="PTHR47336:SF2">
    <property type="entry name" value="TRANSCRIPTION FACTOR HMS1-RELATED"/>
    <property type="match status" value="1"/>
</dbReference>
<feature type="coiled-coil region" evidence="1">
    <location>
        <begin position="314"/>
        <end position="348"/>
    </location>
</feature>
<feature type="compositionally biased region" description="Polar residues" evidence="2">
    <location>
        <begin position="53"/>
        <end position="80"/>
    </location>
</feature>
<dbReference type="InterPro" id="IPR019006">
    <property type="entry name" value="Sre1_C"/>
</dbReference>
<evidence type="ECO:0000259" key="3">
    <source>
        <dbReference type="PROSITE" id="PS50888"/>
    </source>
</evidence>
<reference evidence="4" key="2">
    <citation type="submission" date="2023-06" db="EMBL/GenBank/DDBJ databases">
        <authorList>
            <consortium name="Lawrence Berkeley National Laboratory"/>
            <person name="Haridas S."/>
            <person name="Hensen N."/>
            <person name="Bonometti L."/>
            <person name="Westerberg I."/>
            <person name="Brannstrom I.O."/>
            <person name="Guillou S."/>
            <person name="Cros-Aarteil S."/>
            <person name="Calhoun S."/>
            <person name="Kuo A."/>
            <person name="Mondo S."/>
            <person name="Pangilinan J."/>
            <person name="Riley R."/>
            <person name="Labutti K."/>
            <person name="Andreopoulos B."/>
            <person name="Lipzen A."/>
            <person name="Chen C."/>
            <person name="Yanf M."/>
            <person name="Daum C."/>
            <person name="Ng V."/>
            <person name="Clum A."/>
            <person name="Steindorff A."/>
            <person name="Ohm R."/>
            <person name="Martin F."/>
            <person name="Silar P."/>
            <person name="Natvig D."/>
            <person name="Lalanne C."/>
            <person name="Gautier V."/>
            <person name="Ament-Velasquez S.L."/>
            <person name="Kruys A."/>
            <person name="Hutchinson M.I."/>
            <person name="Powell A.J."/>
            <person name="Barry K."/>
            <person name="Miller A.N."/>
            <person name="Grigoriev I.V."/>
            <person name="Debuchy R."/>
            <person name="Gladieux P."/>
            <person name="Thoren M.H."/>
            <person name="Johannesson H."/>
        </authorList>
    </citation>
    <scope>NUCLEOTIDE SEQUENCE</scope>
    <source>
        <strain evidence="4">CBS 118394</strain>
    </source>
</reference>
<dbReference type="PROSITE" id="PS50888">
    <property type="entry name" value="BHLH"/>
    <property type="match status" value="1"/>
</dbReference>
<dbReference type="EMBL" id="JAUEDM010000005">
    <property type="protein sequence ID" value="KAK3316312.1"/>
    <property type="molecule type" value="Genomic_DNA"/>
</dbReference>
<dbReference type="Pfam" id="PF00010">
    <property type="entry name" value="HLH"/>
    <property type="match status" value="1"/>
</dbReference>
<feature type="compositionally biased region" description="Low complexity" evidence="2">
    <location>
        <begin position="29"/>
        <end position="52"/>
    </location>
</feature>
<evidence type="ECO:0000256" key="2">
    <source>
        <dbReference type="SAM" id="MobiDB-lite"/>
    </source>
</evidence>
<accession>A0AAE0I0K8</accession>
<sequence>MASVDADSPGLFGLDTLDASGYDIGEGSLGDNDLSGNLGDGSVSSSGPPTTTIAPSLTNTTTIGGPSPTISPSANGNQPVFFNPDPSHWNFQDTPPYEPSNGEISFDTLSPVDLQQQQQQQQTWELPVHLNQSQLYSQSSSPGIDPGLYATAFNPHPVYASNGNIVRSDIPPNLRSTLTPAQQERLKTIAMPPHLQYHSPKSAGSPDSSTGKGTAGSSPDPAEPSKSRKRKSSAEVDDDDDDDDLDGQPVKKTAHNMIEKRYRTNLNDKIAALRDSVPALRIMSKSARGEDTTEDREELHGLTPAHKLNKATVLSKATEYIRHLEKRNNRLLEENNSMQARISAFEKLFMAGAIAGGPMPTPLQQQPPTPIQYPQDVTGFMNTPMGTPRGPDPPGLIPVPDDMKRILSAQQINRPYPVPPAQTPFGQQNSAMRRQQIHQQQQQQMQGGRWNPYFGKLMVGSLAGLMLVESLVEHERSSETPEGRGLYGLPLHSLASFVHSTHFSLGGYHVTAVDFMAKFRLLSAVALFIWWIVVPLLRGSITQTPEKPKRPSSVVEAVPSLASPIHVRRQAWLTAIQTVWVPKHSFPLEAAALGLKTMKYAVRSMFGLRAYLMLTGLSEEQEAARVKAWSIALDAQLAGGDVEISICRLILTLIAMGTLPDTPYRLMMTALHIRVLCWHKAGKFWIVNIILAIINTLAAKFARQKWNNARQLNLILGSVHEGHDTTPDDILPEHLALLLEQDCDVVLNDCIVQRAHNLAWNKPTTYKVAEKTDGMNAVVDDPAVRSPMDAVAAWHSSLLLHRALVDSLSKTLDEGKEPNLSIADRITLAIGIAPIGSNAQIRGLVARATLVNEKRGASIAAAIQALGPSVNPDKHPQYSKGVPPLIESPMTSITPDTDAQTALRCAMAIAQLQRFAEPSQEALLMINSILPGPCVDGMSLLGYTAAFHLMEYLQNHSVAREACSGSLERLAGGLRIWVGSSASQKSGLDADLRQTMIDRCLTITKSMVGMDEDQGYVSMDACDEDGDGC</sequence>
<feature type="compositionally biased region" description="Acidic residues" evidence="2">
    <location>
        <begin position="235"/>
        <end position="246"/>
    </location>
</feature>
<proteinExistence type="predicted"/>
<reference evidence="4" key="1">
    <citation type="journal article" date="2023" name="Mol. Phylogenet. Evol.">
        <title>Genome-scale phylogeny and comparative genomics of the fungal order Sordariales.</title>
        <authorList>
            <person name="Hensen N."/>
            <person name="Bonometti L."/>
            <person name="Westerberg I."/>
            <person name="Brannstrom I.O."/>
            <person name="Guillou S."/>
            <person name="Cros-Aarteil S."/>
            <person name="Calhoun S."/>
            <person name="Haridas S."/>
            <person name="Kuo A."/>
            <person name="Mondo S."/>
            <person name="Pangilinan J."/>
            <person name="Riley R."/>
            <person name="LaButti K."/>
            <person name="Andreopoulos B."/>
            <person name="Lipzen A."/>
            <person name="Chen C."/>
            <person name="Yan M."/>
            <person name="Daum C."/>
            <person name="Ng V."/>
            <person name="Clum A."/>
            <person name="Steindorff A."/>
            <person name="Ohm R.A."/>
            <person name="Martin F."/>
            <person name="Silar P."/>
            <person name="Natvig D.O."/>
            <person name="Lalanne C."/>
            <person name="Gautier V."/>
            <person name="Ament-Velasquez S.L."/>
            <person name="Kruys A."/>
            <person name="Hutchinson M.I."/>
            <person name="Powell A.J."/>
            <person name="Barry K."/>
            <person name="Miller A.N."/>
            <person name="Grigoriev I.V."/>
            <person name="Debuchy R."/>
            <person name="Gladieux P."/>
            <person name="Hiltunen Thoren M."/>
            <person name="Johannesson H."/>
        </authorList>
    </citation>
    <scope>NUCLEOTIDE SEQUENCE</scope>
    <source>
        <strain evidence="4">CBS 118394</strain>
    </source>
</reference>
<organism evidence="4 5">
    <name type="scientific">Apodospora peruviana</name>
    <dbReference type="NCBI Taxonomy" id="516989"/>
    <lineage>
        <taxon>Eukaryota</taxon>
        <taxon>Fungi</taxon>
        <taxon>Dikarya</taxon>
        <taxon>Ascomycota</taxon>
        <taxon>Pezizomycotina</taxon>
        <taxon>Sordariomycetes</taxon>
        <taxon>Sordariomycetidae</taxon>
        <taxon>Sordariales</taxon>
        <taxon>Lasiosphaeriaceae</taxon>
        <taxon>Apodospora</taxon>
    </lineage>
</organism>
<evidence type="ECO:0000256" key="1">
    <source>
        <dbReference type="SAM" id="Coils"/>
    </source>
</evidence>
<feature type="compositionally biased region" description="Polar residues" evidence="2">
    <location>
        <begin position="205"/>
        <end position="217"/>
    </location>
</feature>
<feature type="domain" description="BHLH" evidence="3">
    <location>
        <begin position="250"/>
        <end position="324"/>
    </location>
</feature>
<dbReference type="SUPFAM" id="SSF47459">
    <property type="entry name" value="HLH, helix-loop-helix DNA-binding domain"/>
    <property type="match status" value="1"/>
</dbReference>
<dbReference type="Pfam" id="PF09427">
    <property type="entry name" value="DUF2014"/>
    <property type="match status" value="1"/>
</dbReference>